<evidence type="ECO:0000313" key="2">
    <source>
        <dbReference type="EMBL" id="EIY25055.1"/>
    </source>
</evidence>
<evidence type="ECO:0000259" key="1">
    <source>
        <dbReference type="Pfam" id="PF13568"/>
    </source>
</evidence>
<proteinExistence type="predicted"/>
<name>I8VF80_9BACT</name>
<dbReference type="HOGENOM" id="CLU_082049_1_3_10"/>
<dbReference type="PATRIC" id="fig|997876.3.peg.5360"/>
<dbReference type="EMBL" id="AGXJ01000099">
    <property type="protein sequence ID" value="EIY25055.1"/>
    <property type="molecule type" value="Genomic_DNA"/>
</dbReference>
<protein>
    <recommendedName>
        <fullName evidence="1">Outer membrane protein beta-barrel domain-containing protein</fullName>
    </recommendedName>
</protein>
<gene>
    <name evidence="2" type="ORF">HMPREF1064_05098</name>
</gene>
<accession>I8VF80</accession>
<comment type="caution">
    <text evidence="2">The sequence shown here is derived from an EMBL/GenBank/DDBJ whole genome shotgun (WGS) entry which is preliminary data.</text>
</comment>
<organism evidence="2 3">
    <name type="scientific">Phocaeicola dorei CL02T12C06</name>
    <dbReference type="NCBI Taxonomy" id="997876"/>
    <lineage>
        <taxon>Bacteria</taxon>
        <taxon>Pseudomonadati</taxon>
        <taxon>Bacteroidota</taxon>
        <taxon>Bacteroidia</taxon>
        <taxon>Bacteroidales</taxon>
        <taxon>Bacteroidaceae</taxon>
        <taxon>Phocaeicola</taxon>
    </lineage>
</organism>
<feature type="domain" description="Outer membrane protein beta-barrel" evidence="1">
    <location>
        <begin position="39"/>
        <end position="211"/>
    </location>
</feature>
<evidence type="ECO:0000313" key="3">
    <source>
        <dbReference type="Proteomes" id="UP000005974"/>
    </source>
</evidence>
<dbReference type="AlphaFoldDB" id="I8VF80"/>
<reference evidence="2 3" key="1">
    <citation type="submission" date="2012-02" db="EMBL/GenBank/DDBJ databases">
        <title>The Genome Sequence of Bacteroides dorei CL02T12C06.</title>
        <authorList>
            <consortium name="The Broad Institute Genome Sequencing Platform"/>
            <person name="Earl A."/>
            <person name="Ward D."/>
            <person name="Feldgarden M."/>
            <person name="Gevers D."/>
            <person name="Zitomersky N.L."/>
            <person name="Coyne M.J."/>
            <person name="Comstock L.E."/>
            <person name="Young S.K."/>
            <person name="Zeng Q."/>
            <person name="Gargeya S."/>
            <person name="Fitzgerald M."/>
            <person name="Haas B."/>
            <person name="Abouelleil A."/>
            <person name="Alvarado L."/>
            <person name="Arachchi H.M."/>
            <person name="Berlin A."/>
            <person name="Chapman S.B."/>
            <person name="Gearin G."/>
            <person name="Goldberg J."/>
            <person name="Griggs A."/>
            <person name="Gujja S."/>
            <person name="Hansen M."/>
            <person name="Heiman D."/>
            <person name="Howarth C."/>
            <person name="Larimer J."/>
            <person name="Lui A."/>
            <person name="MacDonald P.J.P."/>
            <person name="McCowen C."/>
            <person name="Montmayeur A."/>
            <person name="Murphy C."/>
            <person name="Neiman D."/>
            <person name="Pearson M."/>
            <person name="Priest M."/>
            <person name="Roberts A."/>
            <person name="Saif S."/>
            <person name="Shea T."/>
            <person name="Sisk P."/>
            <person name="Stolte C."/>
            <person name="Sykes S."/>
            <person name="Wortman J."/>
            <person name="Nusbaum C."/>
            <person name="Birren B."/>
        </authorList>
    </citation>
    <scope>NUCLEOTIDE SEQUENCE [LARGE SCALE GENOMIC DNA]</scope>
    <source>
        <strain evidence="2 3">CL02T12C06</strain>
    </source>
</reference>
<dbReference type="InterPro" id="IPR025665">
    <property type="entry name" value="Beta-barrel_OMP_2"/>
</dbReference>
<dbReference type="Proteomes" id="UP000005974">
    <property type="component" value="Unassembled WGS sequence"/>
</dbReference>
<dbReference type="Pfam" id="PF13568">
    <property type="entry name" value="OMP_b-brl_2"/>
    <property type="match status" value="1"/>
</dbReference>
<sequence>MQIMIKDTNFLDMALIDRVRVIKLLLFALFVMVRTVAPAQNQVDWSIKAGIGMANIIGDNMGSPKVKLAYKLGIGLECPFDKVWSLQTGVSFVSKGTNHTAVETDGISAQAKVNVSYLELPVMVAARFAMDRNTHILVAAGPYGAWGIGGKTKALGHRWSSSSTPDWNTGNVVEIDTFGKGGLDLRRFDYGVAIGLSVEYRHYMIGVEGRLGLCKLQKELQGKNITGFVTAGYKF</sequence>
<keyword evidence="3" id="KW-1185">Reference proteome</keyword>